<dbReference type="EMBL" id="AQGV01000015">
    <property type="protein sequence ID" value="MBE0370745.1"/>
    <property type="molecule type" value="Genomic_DNA"/>
</dbReference>
<accession>A0ABR9EKG3</accession>
<dbReference type="Gene3D" id="3.30.530.20">
    <property type="match status" value="1"/>
</dbReference>
<sequence length="166" mass="19288">MNKSEFREVINAPKEKTWEVLFTQYGDIHVHNPGMMSSNYMHNAKRGELGCERYCQFSEKLSLDEKITEVDENNSFKVVVTRHNLPFIKEMSATYELSSIESMTGDEVTEVKMTSYVSFSLGFMKYLMRGQLGKGLVKHLFGLKYYIETGKVVDSHNYTEIYKSYK</sequence>
<gene>
    <name evidence="1" type="ORF">PAUR_b0835</name>
</gene>
<reference evidence="1 2" key="1">
    <citation type="submission" date="2015-03" db="EMBL/GenBank/DDBJ databases">
        <title>Genome sequence of Pseudoalteromonas aurantia.</title>
        <authorList>
            <person name="Xie B.-B."/>
            <person name="Rong J.-C."/>
            <person name="Qin Q.-L."/>
            <person name="Zhang Y.-Z."/>
        </authorList>
    </citation>
    <scope>NUCLEOTIDE SEQUENCE [LARGE SCALE GENOMIC DNA]</scope>
    <source>
        <strain evidence="1 2">208</strain>
    </source>
</reference>
<dbReference type="SUPFAM" id="SSF55961">
    <property type="entry name" value="Bet v1-like"/>
    <property type="match status" value="1"/>
</dbReference>
<protein>
    <submittedName>
        <fullName evidence="1">Uncharacterized protein</fullName>
    </submittedName>
</protein>
<name>A0ABR9EKG3_9GAMM</name>
<evidence type="ECO:0000313" key="1">
    <source>
        <dbReference type="EMBL" id="MBE0370745.1"/>
    </source>
</evidence>
<evidence type="ECO:0000313" key="2">
    <source>
        <dbReference type="Proteomes" id="UP000615755"/>
    </source>
</evidence>
<dbReference type="InterPro" id="IPR023393">
    <property type="entry name" value="START-like_dom_sf"/>
</dbReference>
<dbReference type="RefSeq" id="WP_192509798.1">
    <property type="nucleotide sequence ID" value="NZ_AQGV01000015.1"/>
</dbReference>
<proteinExistence type="predicted"/>
<organism evidence="1 2">
    <name type="scientific">Pseudoalteromonas aurantia 208</name>
    <dbReference type="NCBI Taxonomy" id="1314867"/>
    <lineage>
        <taxon>Bacteria</taxon>
        <taxon>Pseudomonadati</taxon>
        <taxon>Pseudomonadota</taxon>
        <taxon>Gammaproteobacteria</taxon>
        <taxon>Alteromonadales</taxon>
        <taxon>Pseudoalteromonadaceae</taxon>
        <taxon>Pseudoalteromonas</taxon>
    </lineage>
</organism>
<keyword evidence="2" id="KW-1185">Reference proteome</keyword>
<comment type="caution">
    <text evidence="1">The sequence shown here is derived from an EMBL/GenBank/DDBJ whole genome shotgun (WGS) entry which is preliminary data.</text>
</comment>
<dbReference type="Proteomes" id="UP000615755">
    <property type="component" value="Unassembled WGS sequence"/>
</dbReference>